<dbReference type="SUPFAM" id="SSF55383">
    <property type="entry name" value="Copper amine oxidase, domain N"/>
    <property type="match status" value="1"/>
</dbReference>
<keyword evidence="1" id="KW-0812">Transmembrane</keyword>
<accession>A0A1I2E1N7</accession>
<evidence type="ECO:0000259" key="2">
    <source>
        <dbReference type="Pfam" id="PF07833"/>
    </source>
</evidence>
<keyword evidence="5" id="KW-1185">Reference proteome</keyword>
<dbReference type="InterPro" id="IPR012854">
    <property type="entry name" value="Cu_amine_oxidase-like_N"/>
</dbReference>
<reference evidence="5" key="1">
    <citation type="submission" date="2016-10" db="EMBL/GenBank/DDBJ databases">
        <authorList>
            <person name="Varghese N."/>
            <person name="Submissions S."/>
        </authorList>
    </citation>
    <scope>NUCLEOTIDE SEQUENCE [LARGE SCALE GENOMIC DNA]</scope>
    <source>
        <strain evidence="5">CGMCC 1.10223</strain>
    </source>
</reference>
<dbReference type="Pfam" id="PF07833">
    <property type="entry name" value="Cu_amine_oxidN1"/>
    <property type="match status" value="1"/>
</dbReference>
<gene>
    <name evidence="4" type="ORF">SAMN04487969_108117</name>
</gene>
<dbReference type="InterPro" id="IPR013830">
    <property type="entry name" value="SGNH_hydro"/>
</dbReference>
<dbReference type="SUPFAM" id="SSF52266">
    <property type="entry name" value="SGNH hydrolase"/>
    <property type="match status" value="1"/>
</dbReference>
<keyword evidence="1" id="KW-0472">Membrane</keyword>
<dbReference type="Gene3D" id="3.40.50.1110">
    <property type="entry name" value="SGNH hydrolase"/>
    <property type="match status" value="1"/>
</dbReference>
<dbReference type="Proteomes" id="UP000183410">
    <property type="component" value="Unassembled WGS sequence"/>
</dbReference>
<dbReference type="Gene3D" id="3.30.457.10">
    <property type="entry name" value="Copper amine oxidase-like, N-terminal domain"/>
    <property type="match status" value="1"/>
</dbReference>
<feature type="domain" description="Copper amine oxidase-like N-terminal" evidence="2">
    <location>
        <begin position="396"/>
        <end position="507"/>
    </location>
</feature>
<dbReference type="InterPro" id="IPR036514">
    <property type="entry name" value="SGNH_hydro_sf"/>
</dbReference>
<sequence length="508" mass="55613">MLNKIKQRCGDRLRLTIFRAVFRHLRLLQYFNIRPKGNQFNIFIIVIRTAMFVFFLQTLYTIMQMNENPLLLFYQKEVSMLSGKWRKVSFLFIIIGLLVASPGLKTAIAAEEEASSYQIVALGDSLTVGYEYGFDAKSVPYGYVEHVYEQALFQGLQAEYVNYSLLGLTSIGFSQLLGAAKEGKSVTISDVQPGLKDPRGATIISGTAQIADSIRGADLIVMTIGGNDLIGVAAQITSTTTDEEKAQLLQTALAQYETGLTAGLQAVTALAPKAKFVIADQYMPIPATITVGGLSFPLPPDAARLREFELQALSQLNEKLKTIVAATKAEGIDISITAVSEPFVGKELEYTSIANSDFHPTRLGYAAMGRTFSTTIWNKYLSARTRPANVPVSVVVRGKELPASSPATMKSSRTFVPMRDITDAIGAKLVWNKTNQTATVSYNNHTVAFTIGSSTILVDGEKKKLNSPAAYLHKNGKEQKTYLPLAVLSEELGLQITYRSTLQAVFIN</sequence>
<name>A0A1I2E1N7_9BACL</name>
<keyword evidence="1" id="KW-1133">Transmembrane helix</keyword>
<dbReference type="Pfam" id="PF13472">
    <property type="entry name" value="Lipase_GDSL_2"/>
    <property type="match status" value="1"/>
</dbReference>
<evidence type="ECO:0000313" key="5">
    <source>
        <dbReference type="Proteomes" id="UP000183410"/>
    </source>
</evidence>
<dbReference type="AlphaFoldDB" id="A0A1I2E1N7"/>
<evidence type="ECO:0000313" key="4">
    <source>
        <dbReference type="EMBL" id="SFE86576.1"/>
    </source>
</evidence>
<evidence type="ECO:0000256" key="1">
    <source>
        <dbReference type="SAM" id="Phobius"/>
    </source>
</evidence>
<feature type="domain" description="SGNH hydrolase-type esterase" evidence="3">
    <location>
        <begin position="121"/>
        <end position="367"/>
    </location>
</feature>
<feature type="transmembrane region" description="Helical" evidence="1">
    <location>
        <begin position="40"/>
        <end position="63"/>
    </location>
</feature>
<organism evidence="4 5">
    <name type="scientific">Paenibacillus algorifonticola</name>
    <dbReference type="NCBI Taxonomy" id="684063"/>
    <lineage>
        <taxon>Bacteria</taxon>
        <taxon>Bacillati</taxon>
        <taxon>Bacillota</taxon>
        <taxon>Bacilli</taxon>
        <taxon>Bacillales</taxon>
        <taxon>Paenibacillaceae</taxon>
        <taxon>Paenibacillus</taxon>
    </lineage>
</organism>
<dbReference type="EMBL" id="FONN01000008">
    <property type="protein sequence ID" value="SFE86576.1"/>
    <property type="molecule type" value="Genomic_DNA"/>
</dbReference>
<evidence type="ECO:0000259" key="3">
    <source>
        <dbReference type="Pfam" id="PF13472"/>
    </source>
</evidence>
<protein>
    <submittedName>
        <fullName evidence="4">Lysophospholipase L1</fullName>
    </submittedName>
</protein>
<dbReference type="InterPro" id="IPR036582">
    <property type="entry name" value="Mao_N_sf"/>
</dbReference>
<proteinExistence type="predicted"/>
<dbReference type="OrthoDB" id="2987164at2"/>